<comment type="similarity">
    <text evidence="1">Belongs to the colicins ColE2/ColE8/ColE9 and pyocins S1/S2 family.</text>
</comment>
<protein>
    <submittedName>
        <fullName evidence="8">S-type pyocin domain-containing protein</fullName>
    </submittedName>
</protein>
<dbReference type="Pfam" id="PF06958">
    <property type="entry name" value="Pyocin_S"/>
    <property type="match status" value="1"/>
</dbReference>
<proteinExistence type="inferred from homology"/>
<evidence type="ECO:0000256" key="6">
    <source>
        <dbReference type="SAM" id="MobiDB-lite"/>
    </source>
</evidence>
<feature type="region of interest" description="Disordered" evidence="6">
    <location>
        <begin position="83"/>
        <end position="111"/>
    </location>
</feature>
<dbReference type="GO" id="GO:0031640">
    <property type="term" value="P:killing of cells of another organism"/>
    <property type="evidence" value="ECO:0007669"/>
    <property type="project" value="UniProtKB-KW"/>
</dbReference>
<evidence type="ECO:0000256" key="1">
    <source>
        <dbReference type="ARBA" id="ARBA00009346"/>
    </source>
</evidence>
<keyword evidence="5" id="KW-0078">Bacteriocin</keyword>
<name>A0A4D6XKP6_PSEPU</name>
<dbReference type="PRINTS" id="PR01299">
    <property type="entry name" value="PYOCIN"/>
</dbReference>
<dbReference type="OrthoDB" id="6810874at2"/>
<dbReference type="SUPFAM" id="SSF47345">
    <property type="entry name" value="Colicin E immunity proteins"/>
    <property type="match status" value="1"/>
</dbReference>
<evidence type="ECO:0000313" key="8">
    <source>
        <dbReference type="EMBL" id="QCI15300.1"/>
    </source>
</evidence>
<organism evidence="8 9">
    <name type="scientific">Pseudomonas putida</name>
    <name type="common">Arthrobacter siderocapsulatus</name>
    <dbReference type="NCBI Taxonomy" id="303"/>
    <lineage>
        <taxon>Bacteria</taxon>
        <taxon>Pseudomonadati</taxon>
        <taxon>Pseudomonadota</taxon>
        <taxon>Gammaproteobacteria</taxon>
        <taxon>Pseudomonadales</taxon>
        <taxon>Pseudomonadaceae</taxon>
        <taxon>Pseudomonas</taxon>
    </lineage>
</organism>
<dbReference type="AlphaFoldDB" id="A0A4D6XKP6"/>
<dbReference type="GO" id="GO:0030153">
    <property type="term" value="P:bacteriocin immunity"/>
    <property type="evidence" value="ECO:0007669"/>
    <property type="project" value="UniProtKB-KW"/>
</dbReference>
<keyword evidence="2" id="KW-0929">Antimicrobial</keyword>
<feature type="domain" description="Pyosin/cloacin translocation" evidence="7">
    <location>
        <begin position="359"/>
        <end position="499"/>
    </location>
</feature>
<feature type="compositionally biased region" description="Basic and acidic residues" evidence="6">
    <location>
        <begin position="100"/>
        <end position="111"/>
    </location>
</feature>
<dbReference type="CDD" id="cd16363">
    <property type="entry name" value="Col_Im_like"/>
    <property type="match status" value="1"/>
</dbReference>
<keyword evidence="3" id="KW-0044">Antibiotic</keyword>
<gene>
    <name evidence="8" type="ORF">E6B08_29795</name>
</gene>
<evidence type="ECO:0000256" key="3">
    <source>
        <dbReference type="ARBA" id="ARBA00023022"/>
    </source>
</evidence>
<dbReference type="InterPro" id="IPR035900">
    <property type="entry name" value="Colicin_E_sf"/>
</dbReference>
<dbReference type="InterPro" id="IPR016128">
    <property type="entry name" value="Pyosin/cloacin_T_dom"/>
</dbReference>
<evidence type="ECO:0000256" key="5">
    <source>
        <dbReference type="ARBA" id="ARBA00023048"/>
    </source>
</evidence>
<dbReference type="RefSeq" id="WP_136917247.1">
    <property type="nucleotide sequence ID" value="NZ_CP039371.1"/>
</dbReference>
<dbReference type="GO" id="GO:0015643">
    <property type="term" value="F:toxic substance binding"/>
    <property type="evidence" value="ECO:0007669"/>
    <property type="project" value="InterPro"/>
</dbReference>
<dbReference type="GO" id="GO:0042742">
    <property type="term" value="P:defense response to bacterium"/>
    <property type="evidence" value="ECO:0007669"/>
    <property type="project" value="UniProtKB-KW"/>
</dbReference>
<dbReference type="InterPro" id="IPR036302">
    <property type="entry name" value="Pyosin/cloacin_T_dom_sf"/>
</dbReference>
<dbReference type="Pfam" id="PF01320">
    <property type="entry name" value="Colicin_Pyocin"/>
    <property type="match status" value="1"/>
</dbReference>
<accession>A0A4D6XKP6</accession>
<evidence type="ECO:0000259" key="7">
    <source>
        <dbReference type="Pfam" id="PF06958"/>
    </source>
</evidence>
<dbReference type="InterPro" id="IPR000290">
    <property type="entry name" value="Colicin_pyocin"/>
</dbReference>
<evidence type="ECO:0000256" key="4">
    <source>
        <dbReference type="ARBA" id="ARBA00023025"/>
    </source>
</evidence>
<keyword evidence="4" id="KW-0079">Bacteriocin immunity</keyword>
<sequence>MELKKQLNHYDEREFSAFVHAIWNVEVDQSHHDTLIAHFDKIVGHPSGSDLLFYSEAERTGSINSPDEIVETIKSWHRRNGRAAFKGQAAPPAPPARQTLTREQRADQTAKRNLERVRKLAAEIQAGERDFKHKATLLERALSQGPIAGTPAQQLAAAVSVLRVLEAAQHQAKQALGSLERLQMSVKFALDAAKRDVKSPFSNPATQAVVLREMTTASQQHGAALAAALTRHPPLYERGVALIERLKAQIAQLAKATRSGPGHGSLTLAASAHVASLYPQLLTAQGLKRETAEYQRGLIKTLRSAVAELEWQGTSVQGEHPGSYADVLEFVLSTPSDDPRFAFTVPLTAISDLEPLDWAALAASRAQVSLPMRLCSRVKERSTGLVTGIKPWTRYSHVVMTSTQGSVVPSHVRVRAARWDASRQAFAFTSEGEAPVSVVWQTTQSAYADRDRSRPSSVGYLNIPRVPQLENFPALTHARFDDYIVVFPEGSGMSPLYLMFRDRREL</sequence>
<dbReference type="Proteomes" id="UP000298551">
    <property type="component" value="Chromosome"/>
</dbReference>
<dbReference type="EMBL" id="CP039371">
    <property type="protein sequence ID" value="QCI15300.1"/>
    <property type="molecule type" value="Genomic_DNA"/>
</dbReference>
<dbReference type="SUPFAM" id="SSF69369">
    <property type="entry name" value="Cloacin translocation domain"/>
    <property type="match status" value="1"/>
</dbReference>
<dbReference type="Gene3D" id="1.10.1200.20">
    <property type="entry name" value="Colicin E immunity protein"/>
    <property type="match status" value="1"/>
</dbReference>
<evidence type="ECO:0000256" key="2">
    <source>
        <dbReference type="ARBA" id="ARBA00022529"/>
    </source>
</evidence>
<reference evidence="9" key="1">
    <citation type="submission" date="2019-04" db="EMBL/GenBank/DDBJ databases">
        <title>Genome sequence of Pseudomonas putida 1290, an auxin catabolizing strain.</title>
        <authorList>
            <person name="Laird T.S."/>
            <person name="Leveau J.H.J."/>
        </authorList>
    </citation>
    <scope>NUCLEOTIDE SEQUENCE [LARGE SCALE GENOMIC DNA]</scope>
    <source>
        <strain evidence="9">1290</strain>
    </source>
</reference>
<evidence type="ECO:0000313" key="9">
    <source>
        <dbReference type="Proteomes" id="UP000298551"/>
    </source>
</evidence>